<organism evidence="1 2">
    <name type="scientific">Panagrolaimus davidi</name>
    <dbReference type="NCBI Taxonomy" id="227884"/>
    <lineage>
        <taxon>Eukaryota</taxon>
        <taxon>Metazoa</taxon>
        <taxon>Ecdysozoa</taxon>
        <taxon>Nematoda</taxon>
        <taxon>Chromadorea</taxon>
        <taxon>Rhabditida</taxon>
        <taxon>Tylenchina</taxon>
        <taxon>Panagrolaimomorpha</taxon>
        <taxon>Panagrolaimoidea</taxon>
        <taxon>Panagrolaimidae</taxon>
        <taxon>Panagrolaimus</taxon>
    </lineage>
</organism>
<protein>
    <submittedName>
        <fullName evidence="2">Uncharacterized protein</fullName>
    </submittedName>
</protein>
<dbReference type="AlphaFoldDB" id="A0A914QN90"/>
<evidence type="ECO:0000313" key="2">
    <source>
        <dbReference type="WBParaSite" id="PDA_v2.g31406.t1"/>
    </source>
</evidence>
<proteinExistence type="predicted"/>
<name>A0A914QN90_9BILA</name>
<evidence type="ECO:0000313" key="1">
    <source>
        <dbReference type="Proteomes" id="UP000887578"/>
    </source>
</evidence>
<reference evidence="2" key="1">
    <citation type="submission" date="2022-11" db="UniProtKB">
        <authorList>
            <consortium name="WormBaseParasite"/>
        </authorList>
    </citation>
    <scope>IDENTIFICATION</scope>
</reference>
<keyword evidence="1" id="KW-1185">Reference proteome</keyword>
<sequence>MYPSNPNGYQKLIKSCKYFFAKNPVLVIDYVYEGENKKWTATLNETQKYIDFTNVSNKFWIIDVFDGYHAKTFVSSIIPKLYKCDVKDLRLMDDIITFEDFLLLSSNVRKIALYRNTIKKENGEIVSLEKIVKVLDKLKFITFVNDFNNSAITLNTVKELLEIPHFSKINDFTLDLIPETFSVDQMFTYLKKNKQTKFRIQFRDTISEAYKIQLEEIVDEIIDAENHDYKIPDIYYDGANSEKFNKLHSLFLKML</sequence>
<dbReference type="WBParaSite" id="PDA_v2.g31406.t1">
    <property type="protein sequence ID" value="PDA_v2.g31406.t1"/>
    <property type="gene ID" value="PDA_v2.g31406"/>
</dbReference>
<accession>A0A914QN90</accession>
<dbReference type="Proteomes" id="UP000887578">
    <property type="component" value="Unplaced"/>
</dbReference>